<sequence>MRGYVVIKLASRAVVKNLLGNNMRNAILAMSLLTASTTIAPAADIITPTQPEIQDQQRWHVIFSPYVWGASLNGKAGLFGRSTDVNVPFRDIFDNLDMSFMGNIEVTNGTMGFYIDGQYVKTSQDEDIRNNELALDLKTTMIAGGAYYRVYEQALEGTTLFGNQRVFAIEPTVGIRWTQLKAGLEVGPFNERSKVEWTDPFIGTRVFYDINDRWNIFAEADIGGFGAGTKLSANGQIYLGYRTLVFDVPTTFRVGYRVLYQDYRDNDTFDKLKYDVTQHGPVIGLSVQF</sequence>
<protein>
    <recommendedName>
        <fullName evidence="4">Outer membrane protein beta-barrel domain-containing protein</fullName>
    </recommendedName>
</protein>
<feature type="chain" id="PRO_5002896347" description="Outer membrane protein beta-barrel domain-containing protein" evidence="1">
    <location>
        <begin position="43"/>
        <end position="289"/>
    </location>
</feature>
<dbReference type="Proteomes" id="UP000003678">
    <property type="component" value="Unassembled WGS sequence"/>
</dbReference>
<evidence type="ECO:0000313" key="2">
    <source>
        <dbReference type="EMBL" id="EEH14122.1"/>
    </source>
</evidence>
<comment type="caution">
    <text evidence="2">The sequence shown here is derived from an EMBL/GenBank/DDBJ whole genome shotgun (WGS) entry which is preliminary data.</text>
</comment>
<dbReference type="AlphaFoldDB" id="C0G795"/>
<evidence type="ECO:0000256" key="1">
    <source>
        <dbReference type="SAM" id="SignalP"/>
    </source>
</evidence>
<evidence type="ECO:0000313" key="3">
    <source>
        <dbReference type="Proteomes" id="UP000003678"/>
    </source>
</evidence>
<feature type="signal peptide" evidence="1">
    <location>
        <begin position="1"/>
        <end position="42"/>
    </location>
</feature>
<name>C0G795_9HYPH</name>
<proteinExistence type="predicted"/>
<organism evidence="2 3">
    <name type="scientific">Brucella ceti str. Cudo</name>
    <dbReference type="NCBI Taxonomy" id="595497"/>
    <lineage>
        <taxon>Bacteria</taxon>
        <taxon>Pseudomonadati</taxon>
        <taxon>Pseudomonadota</taxon>
        <taxon>Alphaproteobacteria</taxon>
        <taxon>Hyphomicrobiales</taxon>
        <taxon>Brucellaceae</taxon>
        <taxon>Brucella/Ochrobactrum group</taxon>
        <taxon>Brucella</taxon>
    </lineage>
</organism>
<reference evidence="2 3" key="1">
    <citation type="submission" date="2009-03" db="EMBL/GenBank/DDBJ databases">
        <authorList>
            <person name="Setubal J.C."/>
            <person name="Boyle S."/>
            <person name="Crasta O.R."/>
            <person name="Gillespie J.J."/>
            <person name="Kenyon R.W."/>
            <person name="Lu J."/>
            <person name="Mane S."/>
            <person name="Nagrani S."/>
            <person name="Shallom J.M."/>
            <person name="Shallom S."/>
            <person name="Shukla M."/>
            <person name="Snyder E.E."/>
            <person name="Sobral B.W."/>
            <person name="Wattam A.R."/>
            <person name="Will R."/>
            <person name="Williams K."/>
            <person name="Yoo H."/>
            <person name="Bruce D.H."/>
            <person name="Detter C."/>
            <person name="Munk C."/>
            <person name="Brettin T.S."/>
            <person name="Ficht T."/>
        </authorList>
    </citation>
    <scope>NUCLEOTIDE SEQUENCE [LARGE SCALE GENOMIC DNA]</scope>
    <source>
        <strain evidence="2 3">Cudo</strain>
    </source>
</reference>
<accession>C0G795</accession>
<evidence type="ECO:0008006" key="4">
    <source>
        <dbReference type="Google" id="ProtNLM"/>
    </source>
</evidence>
<keyword evidence="1" id="KW-0732">Signal</keyword>
<dbReference type="EMBL" id="ACJD01000004">
    <property type="protein sequence ID" value="EEH14122.1"/>
    <property type="molecule type" value="Genomic_DNA"/>
</dbReference>
<gene>
    <name evidence="2" type="ORF">BCETI_4000043</name>
</gene>